<evidence type="ECO:0000256" key="8">
    <source>
        <dbReference type="PROSITE-ProRule" id="PRU10052"/>
    </source>
</evidence>
<keyword evidence="7" id="KW-0961">Cell wall biogenesis/degradation</keyword>
<evidence type="ECO:0000256" key="3">
    <source>
        <dbReference type="ARBA" id="ARBA00022512"/>
    </source>
</evidence>
<dbReference type="InterPro" id="IPR011050">
    <property type="entry name" value="Pectin_lyase_fold/virulence"/>
</dbReference>
<evidence type="ECO:0000256" key="2">
    <source>
        <dbReference type="ARBA" id="ARBA00008834"/>
    </source>
</evidence>
<dbReference type="PROSITE" id="PS00502">
    <property type="entry name" value="POLYGALACTURONASE"/>
    <property type="match status" value="1"/>
</dbReference>
<evidence type="ECO:0000256" key="9">
    <source>
        <dbReference type="RuleBase" id="RU361169"/>
    </source>
</evidence>
<dbReference type="Proteomes" id="UP000289340">
    <property type="component" value="Chromosome 3"/>
</dbReference>
<dbReference type="EMBL" id="QZWG01000003">
    <property type="protein sequence ID" value="RZC19935.1"/>
    <property type="molecule type" value="Genomic_DNA"/>
</dbReference>
<feature type="signal peptide" evidence="10">
    <location>
        <begin position="1"/>
        <end position="20"/>
    </location>
</feature>
<dbReference type="GO" id="GO:0004650">
    <property type="term" value="F:polygalacturonase activity"/>
    <property type="evidence" value="ECO:0007669"/>
    <property type="project" value="InterPro"/>
</dbReference>
<dbReference type="InterPro" id="IPR012334">
    <property type="entry name" value="Pectin_lyas_fold"/>
</dbReference>
<organism evidence="11 12">
    <name type="scientific">Glycine soja</name>
    <name type="common">Wild soybean</name>
    <dbReference type="NCBI Taxonomy" id="3848"/>
    <lineage>
        <taxon>Eukaryota</taxon>
        <taxon>Viridiplantae</taxon>
        <taxon>Streptophyta</taxon>
        <taxon>Embryophyta</taxon>
        <taxon>Tracheophyta</taxon>
        <taxon>Spermatophyta</taxon>
        <taxon>Magnoliopsida</taxon>
        <taxon>eudicotyledons</taxon>
        <taxon>Gunneridae</taxon>
        <taxon>Pentapetalae</taxon>
        <taxon>rosids</taxon>
        <taxon>fabids</taxon>
        <taxon>Fabales</taxon>
        <taxon>Fabaceae</taxon>
        <taxon>Papilionoideae</taxon>
        <taxon>50 kb inversion clade</taxon>
        <taxon>NPAAA clade</taxon>
        <taxon>indigoferoid/millettioid clade</taxon>
        <taxon>Phaseoleae</taxon>
        <taxon>Glycine</taxon>
        <taxon>Glycine subgen. Soja</taxon>
    </lineage>
</organism>
<keyword evidence="3" id="KW-0134">Cell wall</keyword>
<name>A0A445L9S8_GLYSO</name>
<keyword evidence="10" id="KW-0732">Signal</keyword>
<comment type="caution">
    <text evidence="11">The sequence shown here is derived from an EMBL/GenBank/DDBJ whole genome shotgun (WGS) entry which is preliminary data.</text>
</comment>
<dbReference type="GO" id="GO:0071555">
    <property type="term" value="P:cell wall organization"/>
    <property type="evidence" value="ECO:0007669"/>
    <property type="project" value="UniProtKB-KW"/>
</dbReference>
<keyword evidence="6 9" id="KW-0326">Glycosidase</keyword>
<reference evidence="11 12" key="1">
    <citation type="submission" date="2018-09" db="EMBL/GenBank/DDBJ databases">
        <title>A high-quality reference genome of wild soybean provides a powerful tool to mine soybean genomes.</title>
        <authorList>
            <person name="Xie M."/>
            <person name="Chung C.Y.L."/>
            <person name="Li M.-W."/>
            <person name="Wong F.-L."/>
            <person name="Chan T.-F."/>
            <person name="Lam H.-M."/>
        </authorList>
    </citation>
    <scope>NUCLEOTIDE SEQUENCE [LARGE SCALE GENOMIC DNA]</scope>
    <source>
        <strain evidence="12">cv. W05</strain>
        <tissue evidence="11">Hypocotyl of etiolated seedlings</tissue>
    </source>
</reference>
<proteinExistence type="inferred from homology"/>
<feature type="chain" id="PRO_5019139490" evidence="10">
    <location>
        <begin position="21"/>
        <end position="392"/>
    </location>
</feature>
<dbReference type="PANTHER" id="PTHR31375">
    <property type="match status" value="1"/>
</dbReference>
<dbReference type="InterPro" id="IPR000743">
    <property type="entry name" value="Glyco_hydro_28"/>
</dbReference>
<gene>
    <name evidence="11" type="ORF">D0Y65_006678</name>
</gene>
<dbReference type="AlphaFoldDB" id="A0A445L9S8"/>
<feature type="active site" evidence="8">
    <location>
        <position position="243"/>
    </location>
</feature>
<dbReference type="SUPFAM" id="SSF51126">
    <property type="entry name" value="Pectin lyase-like"/>
    <property type="match status" value="1"/>
</dbReference>
<evidence type="ECO:0000256" key="5">
    <source>
        <dbReference type="ARBA" id="ARBA00022801"/>
    </source>
</evidence>
<sequence length="392" mass="41833">MQRLIMTCVLIIGFVSPCLCLRSMVGTKNTFYNVMDFGAHGNGKSDDSHAFSSAWQHTCGTQGTSTLVIPPKGVFLVSNITLKGPCKARSIHILLQGKIVAPAKDAWAKGLDPLILISNLNGLTIDGSGGQIDGFGSTWWKCRSCLRPRVISFVSCNDLTVRKLSISNSPRAHITIDGCNGAIFSNINIHAPRNSPNTDGFDIAFSKNILIEDCTIATGDDCIAINGGSSYINATGIACGPGHGISIGSLGKHNAHETVEEIYVYNCSFTKTTNGARIKTVPGGTGYAKRITFEKIKLIQTRNPIILDQFYHSVHLTTGVVQVSEVTYRGFQGTSANDKAINLDCGPSGCFNIVLDQIDIVSSDTSKPAHCSCNNAHGTTTSTVPNCSCLLK</sequence>
<dbReference type="Pfam" id="PF00295">
    <property type="entry name" value="Glyco_hydro_28"/>
    <property type="match status" value="1"/>
</dbReference>
<keyword evidence="5 9" id="KW-0378">Hydrolase</keyword>
<dbReference type="Gene3D" id="2.160.20.10">
    <property type="entry name" value="Single-stranded right-handed beta-helix, Pectin lyase-like"/>
    <property type="match status" value="1"/>
</dbReference>
<dbReference type="GO" id="GO:0005975">
    <property type="term" value="P:carbohydrate metabolic process"/>
    <property type="evidence" value="ECO:0007669"/>
    <property type="project" value="InterPro"/>
</dbReference>
<comment type="subcellular location">
    <subcellularLocation>
        <location evidence="1">Secreted</location>
        <location evidence="1">Cell wall</location>
    </subcellularLocation>
</comment>
<evidence type="ECO:0000256" key="4">
    <source>
        <dbReference type="ARBA" id="ARBA00022525"/>
    </source>
</evidence>
<evidence type="ECO:0000256" key="1">
    <source>
        <dbReference type="ARBA" id="ARBA00004191"/>
    </source>
</evidence>
<evidence type="ECO:0000256" key="10">
    <source>
        <dbReference type="SAM" id="SignalP"/>
    </source>
</evidence>
<comment type="similarity">
    <text evidence="2 9">Belongs to the glycosyl hydrolase 28 family.</text>
</comment>
<dbReference type="SMART" id="SM00710">
    <property type="entry name" value="PbH1"/>
    <property type="match status" value="3"/>
</dbReference>
<evidence type="ECO:0000256" key="6">
    <source>
        <dbReference type="ARBA" id="ARBA00023295"/>
    </source>
</evidence>
<keyword evidence="12" id="KW-1185">Reference proteome</keyword>
<evidence type="ECO:0000313" key="12">
    <source>
        <dbReference type="Proteomes" id="UP000289340"/>
    </source>
</evidence>
<accession>A0A445L9S8</accession>
<dbReference type="InterPro" id="IPR006626">
    <property type="entry name" value="PbH1"/>
</dbReference>
<keyword evidence="4" id="KW-0964">Secreted</keyword>
<protein>
    <submittedName>
        <fullName evidence="11">Putative polygalacturonase</fullName>
    </submittedName>
</protein>
<evidence type="ECO:0000313" key="11">
    <source>
        <dbReference type="EMBL" id="RZC19935.1"/>
    </source>
</evidence>
<evidence type="ECO:0000256" key="7">
    <source>
        <dbReference type="ARBA" id="ARBA00023316"/>
    </source>
</evidence>